<gene>
    <name evidence="1" type="ORF">SAZU_5549</name>
</gene>
<evidence type="ECO:0000313" key="2">
    <source>
        <dbReference type="Proteomes" id="UP000053859"/>
    </source>
</evidence>
<dbReference type="EMBL" id="DF968346">
    <property type="protein sequence ID" value="GAP50690.1"/>
    <property type="molecule type" value="Genomic_DNA"/>
</dbReference>
<proteinExistence type="predicted"/>
<organism evidence="1 2">
    <name type="scientific">Streptomyces azureus</name>
    <dbReference type="NCBI Taxonomy" id="146537"/>
    <lineage>
        <taxon>Bacteria</taxon>
        <taxon>Bacillati</taxon>
        <taxon>Actinomycetota</taxon>
        <taxon>Actinomycetes</taxon>
        <taxon>Kitasatosporales</taxon>
        <taxon>Streptomycetaceae</taxon>
        <taxon>Streptomyces</taxon>
    </lineage>
</organism>
<dbReference type="Proteomes" id="UP000053859">
    <property type="component" value="Unassembled WGS sequence"/>
</dbReference>
<reference evidence="1" key="1">
    <citation type="journal article" date="2015" name="Genome Announc.">
        <title>Draft Genome Sequence of Thiostrepton-Producing Streptomyces azureus ATCC 14921.</title>
        <authorList>
            <person name="Sakihara K."/>
            <person name="Maeda J."/>
            <person name="Tashiro K."/>
            <person name="Fujino Y."/>
            <person name="Kuhara S."/>
            <person name="Ohshima T."/>
            <person name="Ogata S."/>
            <person name="Doi K."/>
        </authorList>
    </citation>
    <scope>NUCLEOTIDE SEQUENCE [LARGE SCALE GENOMIC DNA]</scope>
    <source>
        <strain evidence="1">ATCC14921</strain>
    </source>
</reference>
<keyword evidence="2" id="KW-1185">Reference proteome</keyword>
<accession>A0A0K8PS03</accession>
<evidence type="ECO:0000313" key="1">
    <source>
        <dbReference type="EMBL" id="GAP50690.1"/>
    </source>
</evidence>
<dbReference type="SUPFAM" id="SSF48498">
    <property type="entry name" value="Tetracyclin repressor-like, C-terminal domain"/>
    <property type="match status" value="1"/>
</dbReference>
<protein>
    <submittedName>
        <fullName evidence="1">Uncharacterized protein</fullName>
    </submittedName>
</protein>
<name>A0A0K8PS03_STRAJ</name>
<dbReference type="AlphaFoldDB" id="A0A0K8PS03"/>
<dbReference type="InterPro" id="IPR036271">
    <property type="entry name" value="Tet_transcr_reg_TetR-rel_C_sf"/>
</dbReference>
<sequence length="79" mass="8053">MLALLRPAGFDEATTVVDNPDEADPAFRIGLHRLSARELPTLRETAAALAEQGGPEGLAAGLDALFDSFTSGSPSAASG</sequence>